<dbReference type="Gene3D" id="6.10.140.880">
    <property type="match status" value="1"/>
</dbReference>
<evidence type="ECO:0000256" key="7">
    <source>
        <dbReference type="ARBA" id="ARBA00022946"/>
    </source>
</evidence>
<evidence type="ECO:0000256" key="6">
    <source>
        <dbReference type="ARBA" id="ARBA00022792"/>
    </source>
</evidence>
<feature type="compositionally biased region" description="Low complexity" evidence="15">
    <location>
        <begin position="16"/>
        <end position="28"/>
    </location>
</feature>
<keyword evidence="9" id="KW-0496">Mitochondrion</keyword>
<keyword evidence="5" id="KW-0375">Hydrogen ion transport</keyword>
<evidence type="ECO:0000256" key="10">
    <source>
        <dbReference type="ARBA" id="ARBA00023136"/>
    </source>
</evidence>
<dbReference type="InterPro" id="IPR020546">
    <property type="entry name" value="ATP_synth_F1_dsu/esu_N"/>
</dbReference>
<dbReference type="InterPro" id="IPR001469">
    <property type="entry name" value="ATP_synth_F1_dsu/esu"/>
</dbReference>
<evidence type="ECO:0000256" key="9">
    <source>
        <dbReference type="ARBA" id="ARBA00023128"/>
    </source>
</evidence>
<gene>
    <name evidence="17" type="ORF">EW026_g703</name>
</gene>
<evidence type="ECO:0000256" key="2">
    <source>
        <dbReference type="ARBA" id="ARBA00005712"/>
    </source>
</evidence>
<keyword evidence="8" id="KW-0406">Ion transport</keyword>
<comment type="subcellular location">
    <subcellularLocation>
        <location evidence="1">Mitochondrion inner membrane</location>
    </subcellularLocation>
</comment>
<evidence type="ECO:0000313" key="17">
    <source>
        <dbReference type="EMBL" id="THH02060.1"/>
    </source>
</evidence>
<keyword evidence="10" id="KW-0472">Membrane</keyword>
<sequence length="740" mass="80628">MHTPKSVQPSDSQLQQRCSAVSSERSSSAQLSCDLDRALPALPISPVPLVQSPVRYELYDEPVRKATPPASIASRISALSAITPSRSQSPSIRNLDQRSVVKQRLAQIEQISSPSSPIVTPAKSTRSRAILTSSAESPTYSAHPPDRLPKAKEHTPKSIPPDASRDIISSSRQSRLVANLEQHARLSGLEDQIASIQTGLRHLPRDLEATLSERPSQAAIIPPQLDADTKRAVENIDGSVKRIEDQGERHAQGLSNIQAKVDAILDLRSQVEATGKGSSSPSVDINVVVGKLEEMRAELKSDLPLLAKQLEELLAGRFPANYENSFSMKDAAPPSPASGCTSPEGGIPEKMSLIQQKLDELLSAQKSVQEAASESSAAEPAETKPMLEEVLTLLKDDQSQRTHQIERQVDSARYLNELNTWLEAFVNHGTSQIETVVAGVQQLCKELGPIQGLQDAVGEDGKPVAHEGGSLLSDIRQLLVENKGHDESTSMLHTSVQGLMTAVQENMRTSTESQQGFTSESIVGIIDRQRQDQERMLKSLAIELSEDIRGERLRFVEAMKEATTINVQIHVEEFKKELTREVLLMTQEVARLHRERQTLEQQIADLFAFYAKQKQNVQAIFSSAEVVQVNLPAATGDMGILANHVPSIEALRPGVVEVIESGNASKKFFVSGGFATVHPNNQLTVNVVEAAPLDAFSPEAVRSNLQEALKVASGNGSEEDKLEARIEADVYEALQHALSH</sequence>
<feature type="compositionally biased region" description="Low complexity" evidence="15">
    <location>
        <begin position="365"/>
        <end position="380"/>
    </location>
</feature>
<keyword evidence="6" id="KW-0999">Mitochondrion inner membrane</keyword>
<dbReference type="EMBL" id="SGPJ01000011">
    <property type="protein sequence ID" value="THH02060.1"/>
    <property type="molecule type" value="Genomic_DNA"/>
</dbReference>
<dbReference type="FunFam" id="2.60.15.10:FF:000003">
    <property type="entry name" value="ATP synthase subunit delta, mitochondrial"/>
    <property type="match status" value="1"/>
</dbReference>
<comment type="similarity">
    <text evidence="2">Belongs to the ATPase epsilon chain family.</text>
</comment>
<dbReference type="InterPro" id="IPR036771">
    <property type="entry name" value="ATPsynth_dsu/esu_N"/>
</dbReference>
<name>A0A4S4KYB0_9APHY</name>
<keyword evidence="12" id="KW-0066">ATP synthesis</keyword>
<dbReference type="Pfam" id="PF02823">
    <property type="entry name" value="ATP-synt_DE_N"/>
    <property type="match status" value="1"/>
</dbReference>
<dbReference type="SUPFAM" id="SSF51344">
    <property type="entry name" value="Epsilon subunit of F1F0-ATP synthase N-terminal domain"/>
    <property type="match status" value="1"/>
</dbReference>
<dbReference type="CDD" id="cd12152">
    <property type="entry name" value="F1-ATPase_delta"/>
    <property type="match status" value="1"/>
</dbReference>
<evidence type="ECO:0000256" key="4">
    <source>
        <dbReference type="ARBA" id="ARBA00022448"/>
    </source>
</evidence>
<organism evidence="17 18">
    <name type="scientific">Hermanssonia centrifuga</name>
    <dbReference type="NCBI Taxonomy" id="98765"/>
    <lineage>
        <taxon>Eukaryota</taxon>
        <taxon>Fungi</taxon>
        <taxon>Dikarya</taxon>
        <taxon>Basidiomycota</taxon>
        <taxon>Agaricomycotina</taxon>
        <taxon>Agaricomycetes</taxon>
        <taxon>Polyporales</taxon>
        <taxon>Meruliaceae</taxon>
        <taxon>Hermanssonia</taxon>
    </lineage>
</organism>
<dbReference type="AlphaFoldDB" id="A0A4S4KYB0"/>
<dbReference type="Gene3D" id="2.60.15.10">
    <property type="entry name" value="F0F1 ATP synthase delta/epsilon subunit, N-terminal"/>
    <property type="match status" value="1"/>
</dbReference>
<evidence type="ECO:0000256" key="12">
    <source>
        <dbReference type="ARBA" id="ARBA00023310"/>
    </source>
</evidence>
<comment type="caution">
    <text evidence="17">The sequence shown here is derived from an EMBL/GenBank/DDBJ whole genome shotgun (WGS) entry which is preliminary data.</text>
</comment>
<feature type="region of interest" description="Disordered" evidence="15">
    <location>
        <begin position="327"/>
        <end position="348"/>
    </location>
</feature>
<dbReference type="GO" id="GO:0045259">
    <property type="term" value="C:proton-transporting ATP synthase complex"/>
    <property type="evidence" value="ECO:0007669"/>
    <property type="project" value="UniProtKB-KW"/>
</dbReference>
<evidence type="ECO:0000256" key="14">
    <source>
        <dbReference type="SAM" id="Coils"/>
    </source>
</evidence>
<evidence type="ECO:0000256" key="11">
    <source>
        <dbReference type="ARBA" id="ARBA00023196"/>
    </source>
</evidence>
<reference evidence="17 18" key="1">
    <citation type="submission" date="2019-02" db="EMBL/GenBank/DDBJ databases">
        <title>Genome sequencing of the rare red list fungi Phlebia centrifuga.</title>
        <authorList>
            <person name="Buettner E."/>
            <person name="Kellner H."/>
        </authorList>
    </citation>
    <scope>NUCLEOTIDE SEQUENCE [LARGE SCALE GENOMIC DNA]</scope>
    <source>
        <strain evidence="17 18">DSM 108282</strain>
    </source>
</reference>
<evidence type="ECO:0000259" key="16">
    <source>
        <dbReference type="Pfam" id="PF02823"/>
    </source>
</evidence>
<proteinExistence type="inferred from homology"/>
<keyword evidence="11" id="KW-0139">CF(1)</keyword>
<dbReference type="PANTHER" id="PTHR13822:SF7">
    <property type="entry name" value="ATP SYNTHASE SUBUNIT DELTA, MITOCHONDRIAL"/>
    <property type="match status" value="1"/>
</dbReference>
<feature type="coiled-coil region" evidence="14">
    <location>
        <begin position="575"/>
        <end position="602"/>
    </location>
</feature>
<evidence type="ECO:0000256" key="15">
    <source>
        <dbReference type="SAM" id="MobiDB-lite"/>
    </source>
</evidence>
<feature type="compositionally biased region" description="Basic and acidic residues" evidence="15">
    <location>
        <begin position="144"/>
        <end position="156"/>
    </location>
</feature>
<keyword evidence="7" id="KW-0809">Transit peptide</keyword>
<dbReference type="GO" id="GO:0046933">
    <property type="term" value="F:proton-transporting ATP synthase activity, rotational mechanism"/>
    <property type="evidence" value="ECO:0007669"/>
    <property type="project" value="InterPro"/>
</dbReference>
<feature type="region of interest" description="Disordered" evidence="15">
    <location>
        <begin position="365"/>
        <end position="384"/>
    </location>
</feature>
<keyword evidence="4" id="KW-0813">Transport</keyword>
<dbReference type="PANTHER" id="PTHR13822">
    <property type="entry name" value="ATP SYNTHASE DELTA/EPSILON CHAIN"/>
    <property type="match status" value="1"/>
</dbReference>
<protein>
    <recommendedName>
        <fullName evidence="3">ATP synthase subunit delta, mitochondrial</fullName>
    </recommendedName>
    <alternativeName>
        <fullName evidence="13">F-ATPase delta subunit</fullName>
    </alternativeName>
</protein>
<evidence type="ECO:0000256" key="3">
    <source>
        <dbReference type="ARBA" id="ARBA00016960"/>
    </source>
</evidence>
<feature type="region of interest" description="Disordered" evidence="15">
    <location>
        <begin position="132"/>
        <end position="165"/>
    </location>
</feature>
<keyword evidence="18" id="KW-1185">Reference proteome</keyword>
<evidence type="ECO:0000313" key="18">
    <source>
        <dbReference type="Proteomes" id="UP000309038"/>
    </source>
</evidence>
<feature type="compositionally biased region" description="Polar residues" evidence="15">
    <location>
        <begin position="1"/>
        <end position="15"/>
    </location>
</feature>
<accession>A0A4S4KYB0</accession>
<evidence type="ECO:0000256" key="1">
    <source>
        <dbReference type="ARBA" id="ARBA00004273"/>
    </source>
</evidence>
<evidence type="ECO:0000256" key="13">
    <source>
        <dbReference type="ARBA" id="ARBA00031669"/>
    </source>
</evidence>
<feature type="region of interest" description="Disordered" evidence="15">
    <location>
        <begin position="1"/>
        <end position="28"/>
    </location>
</feature>
<dbReference type="HAMAP" id="MF_00530">
    <property type="entry name" value="ATP_synth_epsil_bac"/>
    <property type="match status" value="1"/>
</dbReference>
<evidence type="ECO:0000256" key="5">
    <source>
        <dbReference type="ARBA" id="ARBA00022781"/>
    </source>
</evidence>
<feature type="domain" description="ATP synthase F1 complex delta/epsilon subunit N-terminal" evidence="16">
    <location>
        <begin position="619"/>
        <end position="685"/>
    </location>
</feature>
<keyword evidence="14" id="KW-0175">Coiled coil</keyword>
<evidence type="ECO:0000256" key="8">
    <source>
        <dbReference type="ARBA" id="ARBA00023065"/>
    </source>
</evidence>
<dbReference type="GO" id="GO:0005743">
    <property type="term" value="C:mitochondrial inner membrane"/>
    <property type="evidence" value="ECO:0007669"/>
    <property type="project" value="UniProtKB-SubCell"/>
</dbReference>
<dbReference type="Proteomes" id="UP000309038">
    <property type="component" value="Unassembled WGS sequence"/>
</dbReference>